<dbReference type="Pfam" id="PF02743">
    <property type="entry name" value="dCache_1"/>
    <property type="match status" value="1"/>
</dbReference>
<dbReference type="AlphaFoldDB" id="A0A0X8NZE3"/>
<dbReference type="FunFam" id="3.30.70.270:FF:000001">
    <property type="entry name" value="Diguanylate cyclase domain protein"/>
    <property type="match status" value="1"/>
</dbReference>
<dbReference type="InterPro" id="IPR050469">
    <property type="entry name" value="Diguanylate_Cyclase"/>
</dbReference>
<evidence type="ECO:0000256" key="6">
    <source>
        <dbReference type="ARBA" id="ARBA00023136"/>
    </source>
</evidence>
<dbReference type="GO" id="GO:0005886">
    <property type="term" value="C:plasma membrane"/>
    <property type="evidence" value="ECO:0007669"/>
    <property type="project" value="UniProtKB-SubCell"/>
</dbReference>
<evidence type="ECO:0000256" key="5">
    <source>
        <dbReference type="ARBA" id="ARBA00022989"/>
    </source>
</evidence>
<evidence type="ECO:0000256" key="3">
    <source>
        <dbReference type="ARBA" id="ARBA00022475"/>
    </source>
</evidence>
<dbReference type="InterPro" id="IPR029787">
    <property type="entry name" value="Nucleotide_cyclase"/>
</dbReference>
<dbReference type="InterPro" id="IPR033479">
    <property type="entry name" value="dCache_1"/>
</dbReference>
<keyword evidence="6" id="KW-0472">Membrane</keyword>
<accession>A0A0X8NZE3</accession>
<evidence type="ECO:0000256" key="2">
    <source>
        <dbReference type="ARBA" id="ARBA00012528"/>
    </source>
</evidence>
<dbReference type="InterPro" id="IPR000160">
    <property type="entry name" value="GGDEF_dom"/>
</dbReference>
<dbReference type="InterPro" id="IPR029151">
    <property type="entry name" value="Sensor-like_sf"/>
</dbReference>
<dbReference type="EMBL" id="CP014060">
    <property type="protein sequence ID" value="AMG37093.1"/>
    <property type="molecule type" value="Genomic_DNA"/>
</dbReference>
<dbReference type="InterPro" id="IPR043128">
    <property type="entry name" value="Rev_trsase/Diguanyl_cyclase"/>
</dbReference>
<dbReference type="CDD" id="cd01949">
    <property type="entry name" value="GGDEF"/>
    <property type="match status" value="1"/>
</dbReference>
<dbReference type="GO" id="GO:1902201">
    <property type="term" value="P:negative regulation of bacterial-type flagellum-dependent cell motility"/>
    <property type="evidence" value="ECO:0007669"/>
    <property type="project" value="TreeGrafter"/>
</dbReference>
<dbReference type="SUPFAM" id="SSF55073">
    <property type="entry name" value="Nucleotide cyclase"/>
    <property type="match status" value="1"/>
</dbReference>
<dbReference type="Gene3D" id="3.30.70.270">
    <property type="match status" value="1"/>
</dbReference>
<reference evidence="9" key="1">
    <citation type="submission" date="2015-12" db="EMBL/GenBank/DDBJ databases">
        <title>FDA dAtabase for Regulatory Grade micrObial Sequences (FDA-ARGOS): Supporting development and validation of Infectious Disease Dx tests.</title>
        <authorList>
            <person name="Case J."/>
            <person name="Tallon L."/>
            <person name="Sadzewicz L."/>
            <person name="Sengamalay N."/>
            <person name="Ott S."/>
            <person name="Godinez A."/>
            <person name="Nagaraj S."/>
            <person name="Nadendla S."/>
            <person name="Sichtig H."/>
        </authorList>
    </citation>
    <scope>NUCLEOTIDE SEQUENCE [LARGE SCALE GENOMIC DNA]</scope>
    <source>
        <strain evidence="9">FDAARGOS_147</strain>
    </source>
</reference>
<evidence type="ECO:0000256" key="4">
    <source>
        <dbReference type="ARBA" id="ARBA00022692"/>
    </source>
</evidence>
<dbReference type="SUPFAM" id="SSF103190">
    <property type="entry name" value="Sensory domain-like"/>
    <property type="match status" value="1"/>
</dbReference>
<protein>
    <recommendedName>
        <fullName evidence="2">diguanylate cyclase</fullName>
        <ecNumber evidence="2">2.7.7.65</ecNumber>
    </recommendedName>
</protein>
<keyword evidence="3" id="KW-1003">Cell membrane</keyword>
<sequence>MLRIDLRRLILWISLLSIFLVLAAGLHASYLVQRDLLLHNALESNRVYAAKLAATTEYFLGDLRRHLAYSADMLADMEAHPQLMSSETRRQEEQLGHFNSSFVVSAQGKVLAVSTSYPQLMGQQMTSEAARIALSTRRPFISEPFRANSGRWLILYTHPIFSRDYRYLGYIAGTLYLHEDNVLDRLLGQHFNRDDSLLYVLARDGTLIYHPDRSRLGSMSANKTALAAALRGETGEARFTDATGAEILAGYAPVPSTGWTIIAQRPVASTLLPLNDLLMATARNTLPLLLLSILLIWLLSRWIARPLGELASIAKHMQDPDSAERIRKVRSWYFEASQLKRALLMGLTSIQHKIRDLRRASTTDTLTSLLNRRGLNEAMALLQAADTPLAIVALDIDHFKNVNDLYGHAAGDRALQVLAALLTEGSRSGDTVARSGGEEFVMLMPGSPLAAAVATAERLRQKLEALGTETGLPAPITLSAGVACYPEHGATLDEVIQRADRALYYAKNHGRNAVCVADNQARDGARMALPR</sequence>
<dbReference type="SMART" id="SM00267">
    <property type="entry name" value="GGDEF"/>
    <property type="match status" value="1"/>
</dbReference>
<name>A0A0X8NZE3_ALCXX</name>
<dbReference type="Gene3D" id="6.10.340.10">
    <property type="match status" value="1"/>
</dbReference>
<dbReference type="CDD" id="cd18773">
    <property type="entry name" value="PDC1_HK_sensor"/>
    <property type="match status" value="1"/>
</dbReference>
<evidence type="ECO:0000259" key="7">
    <source>
        <dbReference type="PROSITE" id="PS50887"/>
    </source>
</evidence>
<keyword evidence="4" id="KW-0812">Transmembrane</keyword>
<dbReference type="EC" id="2.7.7.65" evidence="2"/>
<dbReference type="Proteomes" id="UP000060602">
    <property type="component" value="Chromosome"/>
</dbReference>
<dbReference type="CDD" id="cd18774">
    <property type="entry name" value="PDC2_HK_sensor"/>
    <property type="match status" value="1"/>
</dbReference>
<keyword evidence="5" id="KW-1133">Transmembrane helix</keyword>
<evidence type="ECO:0000313" key="9">
    <source>
        <dbReference type="Proteomes" id="UP000060602"/>
    </source>
</evidence>
<dbReference type="NCBIfam" id="TIGR00254">
    <property type="entry name" value="GGDEF"/>
    <property type="match status" value="1"/>
</dbReference>
<comment type="subcellular location">
    <subcellularLocation>
        <location evidence="1">Cell membrane</location>
        <topology evidence="1">Multi-pass membrane protein</topology>
    </subcellularLocation>
</comment>
<organism evidence="8 9">
    <name type="scientific">Alcaligenes xylosoxydans xylosoxydans</name>
    <name type="common">Achromobacter xylosoxidans</name>
    <dbReference type="NCBI Taxonomy" id="85698"/>
    <lineage>
        <taxon>Bacteria</taxon>
        <taxon>Pseudomonadati</taxon>
        <taxon>Pseudomonadota</taxon>
        <taxon>Betaproteobacteria</taxon>
        <taxon>Burkholderiales</taxon>
        <taxon>Alcaligenaceae</taxon>
        <taxon>Achromobacter</taxon>
    </lineage>
</organism>
<dbReference type="Gene3D" id="3.30.450.20">
    <property type="entry name" value="PAS domain"/>
    <property type="match status" value="1"/>
</dbReference>
<evidence type="ECO:0000256" key="1">
    <source>
        <dbReference type="ARBA" id="ARBA00004651"/>
    </source>
</evidence>
<gene>
    <name evidence="8" type="ORF">AL504_14375</name>
</gene>
<dbReference type="PROSITE" id="PS50887">
    <property type="entry name" value="GGDEF"/>
    <property type="match status" value="1"/>
</dbReference>
<dbReference type="GO" id="GO:0052621">
    <property type="term" value="F:diguanylate cyclase activity"/>
    <property type="evidence" value="ECO:0007669"/>
    <property type="project" value="UniProtKB-EC"/>
</dbReference>
<evidence type="ECO:0000313" key="8">
    <source>
        <dbReference type="EMBL" id="AMG37093.1"/>
    </source>
</evidence>
<feature type="domain" description="GGDEF" evidence="7">
    <location>
        <begin position="387"/>
        <end position="519"/>
    </location>
</feature>
<dbReference type="GO" id="GO:0043709">
    <property type="term" value="P:cell adhesion involved in single-species biofilm formation"/>
    <property type="evidence" value="ECO:0007669"/>
    <property type="project" value="TreeGrafter"/>
</dbReference>
<dbReference type="PANTHER" id="PTHR45138">
    <property type="entry name" value="REGULATORY COMPONENTS OF SENSORY TRANSDUCTION SYSTEM"/>
    <property type="match status" value="1"/>
</dbReference>
<dbReference type="Pfam" id="PF00990">
    <property type="entry name" value="GGDEF"/>
    <property type="match status" value="1"/>
</dbReference>
<dbReference type="PANTHER" id="PTHR45138:SF24">
    <property type="entry name" value="DIGUANYLATE CYCLASE DGCC-RELATED"/>
    <property type="match status" value="1"/>
</dbReference>
<proteinExistence type="predicted"/>
<dbReference type="RefSeq" id="WP_061072404.1">
    <property type="nucleotide sequence ID" value="NZ_CP014060.2"/>
</dbReference>